<dbReference type="AlphaFoldDB" id="A0AAW1CNI0"/>
<reference evidence="2 3" key="1">
    <citation type="submission" date="2022-12" db="EMBL/GenBank/DDBJ databases">
        <title>Chromosome-level genome assembly of true bugs.</title>
        <authorList>
            <person name="Ma L."/>
            <person name="Li H."/>
        </authorList>
    </citation>
    <scope>NUCLEOTIDE SEQUENCE [LARGE SCALE GENOMIC DNA]</scope>
    <source>
        <strain evidence="2">Lab_2022b</strain>
    </source>
</reference>
<evidence type="ECO:0000313" key="2">
    <source>
        <dbReference type="EMBL" id="KAK9500466.1"/>
    </source>
</evidence>
<sequence length="61" mass="7133">MGRQFVNNSKPSEYDMYFPFFTVLQVNIIKFNLQFIIIIIVTNCIIIYLISFFSFASILVG</sequence>
<protein>
    <submittedName>
        <fullName evidence="2">Uncharacterized protein</fullName>
    </submittedName>
</protein>
<proteinExistence type="predicted"/>
<dbReference type="EMBL" id="JAPXFL010000010">
    <property type="protein sequence ID" value="KAK9500466.1"/>
    <property type="molecule type" value="Genomic_DNA"/>
</dbReference>
<name>A0AAW1CNI0_9HEMI</name>
<keyword evidence="1" id="KW-1133">Transmembrane helix</keyword>
<keyword evidence="1" id="KW-0812">Transmembrane</keyword>
<feature type="transmembrane region" description="Helical" evidence="1">
    <location>
        <begin position="35"/>
        <end position="60"/>
    </location>
</feature>
<evidence type="ECO:0000256" key="1">
    <source>
        <dbReference type="SAM" id="Phobius"/>
    </source>
</evidence>
<keyword evidence="1" id="KW-0472">Membrane</keyword>
<dbReference type="Proteomes" id="UP001461498">
    <property type="component" value="Unassembled WGS sequence"/>
</dbReference>
<comment type="caution">
    <text evidence="2">The sequence shown here is derived from an EMBL/GenBank/DDBJ whole genome shotgun (WGS) entry which is preliminary data.</text>
</comment>
<evidence type="ECO:0000313" key="3">
    <source>
        <dbReference type="Proteomes" id="UP001461498"/>
    </source>
</evidence>
<keyword evidence="3" id="KW-1185">Reference proteome</keyword>
<accession>A0AAW1CNI0</accession>
<organism evidence="2 3">
    <name type="scientific">Rhynocoris fuscipes</name>
    <dbReference type="NCBI Taxonomy" id="488301"/>
    <lineage>
        <taxon>Eukaryota</taxon>
        <taxon>Metazoa</taxon>
        <taxon>Ecdysozoa</taxon>
        <taxon>Arthropoda</taxon>
        <taxon>Hexapoda</taxon>
        <taxon>Insecta</taxon>
        <taxon>Pterygota</taxon>
        <taxon>Neoptera</taxon>
        <taxon>Paraneoptera</taxon>
        <taxon>Hemiptera</taxon>
        <taxon>Heteroptera</taxon>
        <taxon>Panheteroptera</taxon>
        <taxon>Cimicomorpha</taxon>
        <taxon>Reduviidae</taxon>
        <taxon>Harpactorinae</taxon>
        <taxon>Harpactorini</taxon>
        <taxon>Rhynocoris</taxon>
    </lineage>
</organism>
<gene>
    <name evidence="2" type="ORF">O3M35_001724</name>
</gene>